<organism evidence="1 2">
    <name type="scientific">Nocardiopsis tropica</name>
    <dbReference type="NCBI Taxonomy" id="109330"/>
    <lineage>
        <taxon>Bacteria</taxon>
        <taxon>Bacillati</taxon>
        <taxon>Actinomycetota</taxon>
        <taxon>Actinomycetes</taxon>
        <taxon>Streptosporangiales</taxon>
        <taxon>Nocardiopsidaceae</taxon>
        <taxon>Nocardiopsis</taxon>
    </lineage>
</organism>
<comment type="caution">
    <text evidence="1">The sequence shown here is derived from an EMBL/GenBank/DDBJ whole genome shotgun (WGS) entry which is preliminary data.</text>
</comment>
<evidence type="ECO:0000313" key="1">
    <source>
        <dbReference type="EMBL" id="MEE2054774.1"/>
    </source>
</evidence>
<gene>
    <name evidence="1" type="ORF">Q8A49_30185</name>
</gene>
<reference evidence="1 2" key="1">
    <citation type="submission" date="2023-07" db="EMBL/GenBank/DDBJ databases">
        <authorList>
            <person name="Girao M."/>
            <person name="Carvalho M.F."/>
        </authorList>
    </citation>
    <scope>NUCLEOTIDE SEQUENCE [LARGE SCALE GENOMIC DNA]</scope>
    <source>
        <strain evidence="1 2">66/93</strain>
    </source>
</reference>
<protein>
    <recommendedName>
        <fullName evidence="3">Prevent-host-death family protein</fullName>
    </recommendedName>
</protein>
<name>A0ABU7KZS0_9ACTN</name>
<accession>A0ABU7KZS0</accession>
<dbReference type="EMBL" id="JAUUCC010000128">
    <property type="protein sequence ID" value="MEE2054774.1"/>
    <property type="molecule type" value="Genomic_DNA"/>
</dbReference>
<evidence type="ECO:0000313" key="2">
    <source>
        <dbReference type="Proteomes" id="UP001348641"/>
    </source>
</evidence>
<evidence type="ECO:0008006" key="3">
    <source>
        <dbReference type="Google" id="ProtNLM"/>
    </source>
</evidence>
<proteinExistence type="predicted"/>
<dbReference type="RefSeq" id="WP_330161593.1">
    <property type="nucleotide sequence ID" value="NZ_JAUUCC010000128.1"/>
</dbReference>
<sequence>MDTNQTDHPIVEARASLSSLLSATELLKRTYFLTGRGKRKAAVIPVELGELIEKAGGPDAAAQLLRERLAA</sequence>
<dbReference type="Proteomes" id="UP001348641">
    <property type="component" value="Unassembled WGS sequence"/>
</dbReference>